<feature type="region of interest" description="Disordered" evidence="1">
    <location>
        <begin position="612"/>
        <end position="631"/>
    </location>
</feature>
<dbReference type="PANTHER" id="PTHR22740">
    <property type="entry name" value="PROTEIN KRBA1"/>
    <property type="match status" value="1"/>
</dbReference>
<keyword evidence="2" id="KW-1185">Reference proteome</keyword>
<feature type="compositionally biased region" description="Low complexity" evidence="1">
    <location>
        <begin position="538"/>
        <end position="547"/>
    </location>
</feature>
<dbReference type="PANTHER" id="PTHR22740:SF3">
    <property type="entry name" value="PROTEIN KRBA1"/>
    <property type="match status" value="1"/>
</dbReference>
<feature type="compositionally biased region" description="Polar residues" evidence="1">
    <location>
        <begin position="779"/>
        <end position="791"/>
    </location>
</feature>
<feature type="compositionally biased region" description="Low complexity" evidence="1">
    <location>
        <begin position="417"/>
        <end position="430"/>
    </location>
</feature>
<feature type="compositionally biased region" description="Polar residues" evidence="1">
    <location>
        <begin position="887"/>
        <end position="911"/>
    </location>
</feature>
<dbReference type="InterPro" id="IPR029317">
    <property type="entry name" value="KRBA1_rpt"/>
</dbReference>
<feature type="compositionally biased region" description="Basic and acidic residues" evidence="1">
    <location>
        <begin position="731"/>
        <end position="754"/>
    </location>
</feature>
<reference evidence="3" key="1">
    <citation type="submission" date="2025-08" db="UniProtKB">
        <authorList>
            <consortium name="RefSeq"/>
        </authorList>
    </citation>
    <scope>IDENTIFICATION</scope>
</reference>
<feature type="region of interest" description="Disordered" evidence="1">
    <location>
        <begin position="113"/>
        <end position="286"/>
    </location>
</feature>
<dbReference type="GeneID" id="107113638"/>
<evidence type="ECO:0000313" key="3">
    <source>
        <dbReference type="RefSeq" id="XP_015270473.1"/>
    </source>
</evidence>
<proteinExistence type="predicted"/>
<feature type="compositionally biased region" description="Polar residues" evidence="1">
    <location>
        <begin position="113"/>
        <end position="125"/>
    </location>
</feature>
<feature type="compositionally biased region" description="Low complexity" evidence="1">
    <location>
        <begin position="669"/>
        <end position="678"/>
    </location>
</feature>
<dbReference type="SMART" id="SM01258">
    <property type="entry name" value="KRBA1"/>
    <property type="match status" value="7"/>
</dbReference>
<protein>
    <submittedName>
        <fullName evidence="3">Protein KRBA1</fullName>
    </submittedName>
</protein>
<feature type="compositionally biased region" description="Basic and acidic residues" evidence="1">
    <location>
        <begin position="517"/>
        <end position="528"/>
    </location>
</feature>
<dbReference type="Proteomes" id="UP000694871">
    <property type="component" value="Unplaced"/>
</dbReference>
<dbReference type="RefSeq" id="XP_015270473.1">
    <property type="nucleotide sequence ID" value="XM_015414987.1"/>
</dbReference>
<feature type="region of interest" description="Disordered" evidence="1">
    <location>
        <begin position="664"/>
        <end position="966"/>
    </location>
</feature>
<feature type="compositionally biased region" description="Basic and acidic residues" evidence="1">
    <location>
        <begin position="847"/>
        <end position="868"/>
    </location>
</feature>
<feature type="region of interest" description="Disordered" evidence="1">
    <location>
        <begin position="1194"/>
        <end position="1239"/>
    </location>
</feature>
<feature type="compositionally biased region" description="Basic and acidic residues" evidence="1">
    <location>
        <begin position="221"/>
        <end position="243"/>
    </location>
</feature>
<gene>
    <name evidence="3" type="primary">KRBA1</name>
</gene>
<feature type="compositionally biased region" description="Low complexity" evidence="1">
    <location>
        <begin position="716"/>
        <end position="730"/>
    </location>
</feature>
<dbReference type="Pfam" id="PF15287">
    <property type="entry name" value="KRBA1"/>
    <property type="match status" value="8"/>
</dbReference>
<sequence length="1239" mass="132457">MVLMQHHVCLLLCPQSSQEATADLEHRTLPCCQKEGTAKELDSPLGSSGSISLSNCFPVEERQLPEAKGGRPSCKNASRLSSPNCAQETAVEEKPLQGLLKCLKDLIVHQPLPSHQASRTVSTGGRQEAPERKRREVGSGPPPIQVKTETPEKEPPAWEGSSPLVTPASGISNVQTGGGRRAGTPEREKGCPLATVKTERVAASSPPRPLDGRGHAFGAHRAAEKERTAKETEAPCVKIKTEDDPPLEVLRGCLKEAPEEEERDQPAPLRNHPGASHSSSSSRRERGLWVPYAGGSVGGPSASCLEPPFLVSEADWSPATSPLHGLLNCLREIPIPGPERAKTLAGKTGGGGGKERRKGGRRGPLDLCGDRTTPENLCEVSSCSRTPPASTVSGLGPPARGPERHSKELPLSMCSQPASPAISSSISSSPDRLTRWTPEPRKWARKEEGLGRNGPPLQGLERCLRDLPLNARSQPPSPATSSSLSGSSDRPHRWTPESGNWGRKEEGLSRSGPPSKGLERRCLKDFPPHMRSQPPSPALSSSFSGSSEGLHRWTPEAGKWARKEEGASPPGIPPLQGLENCLKEIPVGGNSLPNCFTATGFFCTQKLRRGDAESRRPWAGGGPKDSLPRCPTNTSGCVEANVESSPLHRLMSCLKEVPIRRPSYLNTPSISSASSSCSESERDRQSPESGAWWDSSQAPAGGILVHSPQNSPKVMAAGGSDPSAPDSSDGTLDREAEQNRLDSRRQHPPADAKRKGTASSARLQGLADYLAEMPASPCHRSQTPAGDSQGSSEHREQGGPKSTASVEEDEGRLAESSPLQGLLQCLKEITARGPDPRSSSASNAGGETRRLPAEEDSGHRRPASRERLVSTSAPLCAAGRCTGVSGNGSVCVSNGRSPSHSAQRQSGSRSPKSGMKRSLLTAQDGDPQVPGAPSCTFSSGASAESGDPPKKRCPSLDQPPPLCRWGKADAREGQAEDGDLGPVLSQKLDRLSEDMSAVCRDVSRMQSHMDRLEQDARGWVLELAALRMENRCLSEYVRRMESRCRTLEGRSRRNNLRLLGLPEGVEGSDAVSFLQKTLPAMLGWQPDAPPLEIESARRVQGGVSWEANGRPPRALVFRLLRFADKATLLQAARTRPLSYAGTQVTILPDLCSWPSPRRRVPLGAFRRTRWAADLCFAARHSSSCYTWAQGLREPPAGSGPLSGEREGRVSKRTGTGGWNMGPSAGAARHSMCHSTGSPE</sequence>
<feature type="compositionally biased region" description="Basic and acidic residues" evidence="1">
    <location>
        <begin position="128"/>
        <end position="137"/>
    </location>
</feature>
<feature type="region of interest" description="Disordered" evidence="1">
    <location>
        <begin position="337"/>
        <end position="552"/>
    </location>
</feature>
<name>A0ABM1K9T6_GEKJA</name>
<accession>A0ABM1K9T6</accession>
<feature type="compositionally biased region" description="Low complexity" evidence="1">
    <location>
        <begin position="479"/>
        <end position="488"/>
    </location>
</feature>
<feature type="compositionally biased region" description="Polar residues" evidence="1">
    <location>
        <begin position="379"/>
        <end position="393"/>
    </location>
</feature>
<feature type="compositionally biased region" description="Basic and acidic residues" evidence="1">
    <location>
        <begin position="432"/>
        <end position="450"/>
    </location>
</feature>
<organism evidence="2 3">
    <name type="scientific">Gekko japonicus</name>
    <name type="common">Schlegel's Japanese gecko</name>
    <dbReference type="NCBI Taxonomy" id="146911"/>
    <lineage>
        <taxon>Eukaryota</taxon>
        <taxon>Metazoa</taxon>
        <taxon>Chordata</taxon>
        <taxon>Craniata</taxon>
        <taxon>Vertebrata</taxon>
        <taxon>Euteleostomi</taxon>
        <taxon>Lepidosauria</taxon>
        <taxon>Squamata</taxon>
        <taxon>Bifurcata</taxon>
        <taxon>Gekkota</taxon>
        <taxon>Gekkonidae</taxon>
        <taxon>Gekkoninae</taxon>
        <taxon>Gekko</taxon>
    </lineage>
</organism>
<evidence type="ECO:0000256" key="1">
    <source>
        <dbReference type="SAM" id="MobiDB-lite"/>
    </source>
</evidence>
<dbReference type="InterPro" id="IPR040095">
    <property type="entry name" value="KRBA1"/>
</dbReference>
<evidence type="ECO:0000313" key="2">
    <source>
        <dbReference type="Proteomes" id="UP000694871"/>
    </source>
</evidence>
<dbReference type="Gene3D" id="3.30.70.1820">
    <property type="entry name" value="L1 transposable element, RRM domain"/>
    <property type="match status" value="1"/>
</dbReference>